<evidence type="ECO:0000313" key="3">
    <source>
        <dbReference type="Proteomes" id="UP000199034"/>
    </source>
</evidence>
<evidence type="ECO:0008006" key="4">
    <source>
        <dbReference type="Google" id="ProtNLM"/>
    </source>
</evidence>
<dbReference type="EMBL" id="FMZM01000013">
    <property type="protein sequence ID" value="SDE01188.1"/>
    <property type="molecule type" value="Genomic_DNA"/>
</dbReference>
<reference evidence="2 3" key="1">
    <citation type="submission" date="2016-10" db="EMBL/GenBank/DDBJ databases">
        <authorList>
            <person name="de Groot N.N."/>
        </authorList>
    </citation>
    <scope>NUCLEOTIDE SEQUENCE [LARGE SCALE GENOMIC DNA]</scope>
    <source>
        <strain evidence="2 3">CGMCC 4.6858</strain>
    </source>
</reference>
<dbReference type="RefSeq" id="WP_090860323.1">
    <property type="nucleotide sequence ID" value="NZ_FMZM01000013.1"/>
</dbReference>
<evidence type="ECO:0000313" key="2">
    <source>
        <dbReference type="EMBL" id="SDE01188.1"/>
    </source>
</evidence>
<accession>A0A1G6ZEW0</accession>
<dbReference type="STRING" id="1045774.SAMN05421872_113120"/>
<dbReference type="Proteomes" id="UP000199034">
    <property type="component" value="Unassembled WGS sequence"/>
</dbReference>
<keyword evidence="3" id="KW-1185">Reference proteome</keyword>
<dbReference type="OrthoDB" id="3786608at2"/>
<feature type="compositionally biased region" description="Low complexity" evidence="1">
    <location>
        <begin position="46"/>
        <end position="61"/>
    </location>
</feature>
<dbReference type="AlphaFoldDB" id="A0A1G6ZEW0"/>
<sequence length="154" mass="16724">MADADYCELCDLPLSQCVHGRPEPVPPPAPAPAPRTPRVKAPPRVPGTRAAAAPARSTAPRKWTSPEELRPAILATLQDAGGELDAEDVFEQLEERIGERLRPGDRETNPQGELRWRAAARKARKALMDDGLVDAAPGVWRLSDLGRRTVTPEA</sequence>
<evidence type="ECO:0000256" key="1">
    <source>
        <dbReference type="SAM" id="MobiDB-lite"/>
    </source>
</evidence>
<feature type="region of interest" description="Disordered" evidence="1">
    <location>
        <begin position="19"/>
        <end position="67"/>
    </location>
</feature>
<feature type="compositionally biased region" description="Pro residues" evidence="1">
    <location>
        <begin position="23"/>
        <end position="35"/>
    </location>
</feature>
<name>A0A1G6ZEW0_9ACTN</name>
<organism evidence="2 3">
    <name type="scientific">Nocardioides lianchengensis</name>
    <dbReference type="NCBI Taxonomy" id="1045774"/>
    <lineage>
        <taxon>Bacteria</taxon>
        <taxon>Bacillati</taxon>
        <taxon>Actinomycetota</taxon>
        <taxon>Actinomycetes</taxon>
        <taxon>Propionibacteriales</taxon>
        <taxon>Nocardioidaceae</taxon>
        <taxon>Nocardioides</taxon>
    </lineage>
</organism>
<gene>
    <name evidence="2" type="ORF">SAMN05421872_113120</name>
</gene>
<proteinExistence type="predicted"/>
<protein>
    <recommendedName>
        <fullName evidence="4">Restriction system protein Mrr-like N-terminal domain-containing protein</fullName>
    </recommendedName>
</protein>